<keyword evidence="2" id="KW-1133">Transmembrane helix</keyword>
<evidence type="ECO:0000256" key="2">
    <source>
        <dbReference type="SAM" id="Phobius"/>
    </source>
</evidence>
<protein>
    <recommendedName>
        <fullName evidence="3">HYR domain-containing protein</fullName>
    </recommendedName>
</protein>
<evidence type="ECO:0000259" key="3">
    <source>
        <dbReference type="PROSITE" id="PS50825"/>
    </source>
</evidence>
<keyword evidence="1" id="KW-0677">Repeat</keyword>
<evidence type="ECO:0000313" key="4">
    <source>
        <dbReference type="EMBL" id="ANE53220.1"/>
    </source>
</evidence>
<dbReference type="OrthoDB" id="677148at2"/>
<dbReference type="InterPro" id="IPR003410">
    <property type="entry name" value="HYR_dom"/>
</dbReference>
<keyword evidence="2" id="KW-0472">Membrane</keyword>
<dbReference type="InterPro" id="IPR013783">
    <property type="entry name" value="Ig-like_fold"/>
</dbReference>
<organism evidence="4 5">
    <name type="scientific">Flavisolibacter tropicus</name>
    <dbReference type="NCBI Taxonomy" id="1492898"/>
    <lineage>
        <taxon>Bacteria</taxon>
        <taxon>Pseudomonadati</taxon>
        <taxon>Bacteroidota</taxon>
        <taxon>Chitinophagia</taxon>
        <taxon>Chitinophagales</taxon>
        <taxon>Chitinophagaceae</taxon>
        <taxon>Flavisolibacter</taxon>
    </lineage>
</organism>
<feature type="domain" description="HYR" evidence="3">
    <location>
        <begin position="2096"/>
        <end position="2188"/>
    </location>
</feature>
<reference evidence="5" key="1">
    <citation type="submission" date="2015-01" db="EMBL/GenBank/DDBJ databases">
        <title>Flavisolibacter sp./LCS9/ whole genome sequencing.</title>
        <authorList>
            <person name="Kim M.K."/>
            <person name="Srinivasan S."/>
            <person name="Lee J.-J."/>
        </authorList>
    </citation>
    <scope>NUCLEOTIDE SEQUENCE [LARGE SCALE GENOMIC DNA]</scope>
    <source>
        <strain evidence="5">LCS9</strain>
    </source>
</reference>
<evidence type="ECO:0000313" key="5">
    <source>
        <dbReference type="Proteomes" id="UP000077177"/>
    </source>
</evidence>
<keyword evidence="2" id="KW-0812">Transmembrane</keyword>
<dbReference type="PATRIC" id="fig|1492898.3.peg.5412"/>
<dbReference type="InterPro" id="IPR035986">
    <property type="entry name" value="PKD_dom_sf"/>
</dbReference>
<accession>A0A172U1N2</accession>
<reference evidence="4 5" key="2">
    <citation type="journal article" date="2016" name="Int. J. Syst. Evol. Microbiol.">
        <title>Flavisolibacter tropicus sp. nov., isolated from tropical soil.</title>
        <authorList>
            <person name="Lee J.J."/>
            <person name="Kang M.S."/>
            <person name="Kim G.S."/>
            <person name="Lee C.S."/>
            <person name="Lim S."/>
            <person name="Lee J."/>
            <person name="Roh S.H."/>
            <person name="Kang H."/>
            <person name="Ha J.M."/>
            <person name="Bae S."/>
            <person name="Jung H.Y."/>
            <person name="Kim M.K."/>
        </authorList>
    </citation>
    <scope>NUCLEOTIDE SEQUENCE [LARGE SCALE GENOMIC DNA]</scope>
    <source>
        <strain evidence="4 5">LCS9</strain>
    </source>
</reference>
<dbReference type="Pfam" id="PF19408">
    <property type="entry name" value="PKD_6"/>
    <property type="match status" value="2"/>
</dbReference>
<evidence type="ECO:0000256" key="1">
    <source>
        <dbReference type="ARBA" id="ARBA00022737"/>
    </source>
</evidence>
<dbReference type="STRING" id="1492898.SY85_24915"/>
<keyword evidence="5" id="KW-1185">Reference proteome</keyword>
<proteinExistence type="predicted"/>
<name>A0A172U1N2_9BACT</name>
<dbReference type="RefSeq" id="WP_066409144.1">
    <property type="nucleotide sequence ID" value="NZ_CP011390.1"/>
</dbReference>
<dbReference type="InterPro" id="IPR045829">
    <property type="entry name" value="PKD_6"/>
</dbReference>
<dbReference type="KEGG" id="fla:SY85_24915"/>
<dbReference type="EMBL" id="CP011390">
    <property type="protein sequence ID" value="ANE53220.1"/>
    <property type="molecule type" value="Genomic_DNA"/>
</dbReference>
<dbReference type="PROSITE" id="PS50825">
    <property type="entry name" value="HYR"/>
    <property type="match status" value="1"/>
</dbReference>
<sequence>MEKVNDIHTTSQRIARSWLHLLEWLRLLMLLLTRIKALGAGLFFHEPDPLPQDHILSKTTIKHEEVKTKKQTNMKLVSRYIKWGMTLLLIVFAKCVMAQSVGPYPFTGNDKVCVGQTKSYGVTENPGSTYAWTITPGIAGTDWVLTSTSASGNTITVQWLIAGTYTLSVTETTSDGCAGDAVPIQIIVNPLPVCSITGPNNICPGSTNVYNAPIGMATYSWSISGGATIAGATNGQTVSVLANNACGSFTVSLTITNANGCTSTCSQTFDITAPPVVLTAPADFTATSCQTQAQINTAYTTWLASVTSSGGCNLTVTNNSAGAPLACGGTTTVIWTATSPCEPNVTDTATFTVTAAPALTLPAAQNQTIAACSTQAQVDAAYAAWLASVNASGGCNTSVTNNAPASAPAACGGSVAVTWTAISACDTLTTTATFTVTAAPALTLPAAQNQTIAACSTQAQVDAAYAAWLASVNASGGCNTSVTNNAPASAPAACGGSVAVTWTAISACDTLTTTATFTVTAAPALTLPAAQNQTIAACSTQAQVDAAYAAWLASVNASGGCNTSVTNNAPASAPAACGGSVAVTWTAISACDTLTTTATFTVTAAPALTLPAAQNQTIAACSTQAQVDAAYAAWLASVNASGGCNTSVTNNAPASAPAACGGSVAVTWTAISACDTLTTTATFTVTAAPALTLPAAQNQTIAACSTQAQVDAAYAAWLASVNASGGCNTSVTNNAPASAPAACGGSVAVTWTAISACDTLTTTATFTVTAAPALTLPAAQNQTIAACSTQAQVDAAYAAWLASVNASGGCNTSVTNNAPASAPAACGGSVAVTWTAISACDTLTTTATFTVTAAPALTLPAAQNQTIAACSTQAQVDAAYAAWLASVNASGGCNTSVTNNAPASAPAACGGSVAVTWTAISACDTLTTTATFTVTAAPALTLPAAQNQTIAACSTQAQVDAAYAAWLASVNASGGCNTSVTNNAPASAPAACGGSVAVTWTAISACDTLTTTATFTVTAAPALTLPAAQNQTIAACSTQAQVDAAYAAWLASVNASGGCNTSVTNNAPASAPAACGGSVAVTWTAISACDTLTTTATFTVTAAPALTLPAAQNQTIAACSTQAQVDAAYAAWLASVNASGGCNTSVTNNAPASAPAACGGSVAVTWTAISACDTLTTTATFTVTAAPALTLPAAQNQTIAACSTQAQVDAAYAAWLASVNASGGCNTSVTNNAPASAPAACGGSVAVTWTAISACDTLTTTATFTVTAAPALTLPAAQNQTIAACSTQAQVDAAYAAWLASVNASGGCNTSVTNNAPASAPAACGGSVAVTWTAISACDTLTTTATFTVTAAPALTLPAAQNQTIAACSTQAQVDAAYAAWLASVNASGGCNTSVTNNAPASAPAACGGSVAVTWTAISACDTLTTTATFTVTAAPALTLPAAQNQTIAACSTQAQVDAAYAAWLASVNASGGCNTSVTNNAPASAPAACGGSVAVTWTAISACDTLTTTATFTVTAAPALTLPAAQNQTIAACSTQAQVDAAYAAWLASVNASGGCNTSVTNNAPASAPAACGGSVAVTWTAISACDTLTTTATFTVTAAPALTLPAAQNQTIAACSTQAQVDAAYAAWLASVNASGGCNTSVTNNAPASAPAACGGSVAVTWTAISACDTLTTTATFTVTAAPALTLPAAQNQTIAACSTQAQVDAAYAAWLASVNASGGCNTSVTNNAPASAPAACGGSVAVTWTAISACDTLTTTATFTVTAAPALTLPAAQNQTIAACSTQAQVDAAYAAWLASVNASGGCNTSVTNNAPASAPAACGGSVAVTWTAISACDTLTTTATFTVTAAPALTLPAAQNQTIAACSTQAQVDAAYAAWLASVNASGGCNTSVTNNAPASAPAACGGSVAVTWTAISACDTLTTTATFTVTAAPALTLPAAQNQTIAACSTQAQVDAAYAAWLASVNASGGCNTSVTNNAPASAPAACGGSVAVTWTAISACDTLTTTATFTVTAAPALTLPAAQNQTIAACSTQAQVDAAYAAWLASVNASGGCNTSVTNNAPASAPAACGGSVAVTWTAISACDTLTTTATFTVTAAPALTLTCPPAQTFCEGAGNNYTIPTLGAPDNCSGRILTITFQITGATTRSGTGTDASGIFNLGVSTITWTVSDACGNTATCSTSVTINPLPDPVISGPDPVCVSNDTVTYSTKNVGCNTYSWTVSAGGTIIGPNTGSTITVQWATAGTKTVTVTETMCGTGCSTTVSKTVIVNPKPVTTPITHN</sequence>
<dbReference type="Proteomes" id="UP000077177">
    <property type="component" value="Chromosome"/>
</dbReference>
<gene>
    <name evidence="4" type="ORF">SY85_24915</name>
</gene>
<dbReference type="Gene3D" id="2.60.40.10">
    <property type="entry name" value="Immunoglobulins"/>
    <property type="match status" value="1"/>
</dbReference>
<dbReference type="SUPFAM" id="SSF49299">
    <property type="entry name" value="PKD domain"/>
    <property type="match status" value="1"/>
</dbReference>
<feature type="transmembrane region" description="Helical" evidence="2">
    <location>
        <begin position="80"/>
        <end position="101"/>
    </location>
</feature>